<name>A0AAD9PF60_RIDPI</name>
<evidence type="ECO:0000313" key="2">
    <source>
        <dbReference type="Proteomes" id="UP001209878"/>
    </source>
</evidence>
<reference evidence="1" key="1">
    <citation type="journal article" date="2023" name="Mol. Biol. Evol.">
        <title>Third-Generation Sequencing Reveals the Adaptive Role of the Epigenome in Three Deep-Sea Polychaetes.</title>
        <authorList>
            <person name="Perez M."/>
            <person name="Aroh O."/>
            <person name="Sun Y."/>
            <person name="Lan Y."/>
            <person name="Juniper S.K."/>
            <person name="Young C.R."/>
            <person name="Angers B."/>
            <person name="Qian P.Y."/>
        </authorList>
    </citation>
    <scope>NUCLEOTIDE SEQUENCE</scope>
    <source>
        <strain evidence="1">R07B-5</strain>
    </source>
</reference>
<dbReference type="Proteomes" id="UP001209878">
    <property type="component" value="Unassembled WGS sequence"/>
</dbReference>
<comment type="caution">
    <text evidence="1">The sequence shown here is derived from an EMBL/GenBank/DDBJ whole genome shotgun (WGS) entry which is preliminary data.</text>
</comment>
<proteinExistence type="predicted"/>
<dbReference type="EMBL" id="JAODUO010000011">
    <property type="protein sequence ID" value="KAK2193530.1"/>
    <property type="molecule type" value="Genomic_DNA"/>
</dbReference>
<sequence length="86" mass="9761">MLRKKVRSINTLWSIDINSCRLVHFKTSIAASRRRRTLASSCVREWPVSARSDLAAPVDPGVLARSTMRRWNGYVCTSKYAKHGVN</sequence>
<accession>A0AAD9PF60</accession>
<keyword evidence="2" id="KW-1185">Reference proteome</keyword>
<gene>
    <name evidence="1" type="ORF">NP493_10g02013</name>
</gene>
<evidence type="ECO:0000313" key="1">
    <source>
        <dbReference type="EMBL" id="KAK2193530.1"/>
    </source>
</evidence>
<protein>
    <submittedName>
        <fullName evidence="1">Uncharacterized protein</fullName>
    </submittedName>
</protein>
<dbReference type="AlphaFoldDB" id="A0AAD9PF60"/>
<organism evidence="1 2">
    <name type="scientific">Ridgeia piscesae</name>
    <name type="common">Tubeworm</name>
    <dbReference type="NCBI Taxonomy" id="27915"/>
    <lineage>
        <taxon>Eukaryota</taxon>
        <taxon>Metazoa</taxon>
        <taxon>Spiralia</taxon>
        <taxon>Lophotrochozoa</taxon>
        <taxon>Annelida</taxon>
        <taxon>Polychaeta</taxon>
        <taxon>Sedentaria</taxon>
        <taxon>Canalipalpata</taxon>
        <taxon>Sabellida</taxon>
        <taxon>Siboglinidae</taxon>
        <taxon>Ridgeia</taxon>
    </lineage>
</organism>